<reference evidence="1" key="1">
    <citation type="submission" date="2014-11" db="EMBL/GenBank/DDBJ databases">
        <authorList>
            <person name="Amaro Gonzalez C."/>
        </authorList>
    </citation>
    <scope>NUCLEOTIDE SEQUENCE</scope>
</reference>
<sequence>MPCSCRQGIAFTYTHKMVCGFSHIFQGFTSVFDNVFVISIILTRV</sequence>
<protein>
    <submittedName>
        <fullName evidence="1">Uncharacterized protein</fullName>
    </submittedName>
</protein>
<organism evidence="1">
    <name type="scientific">Anguilla anguilla</name>
    <name type="common">European freshwater eel</name>
    <name type="synonym">Muraena anguilla</name>
    <dbReference type="NCBI Taxonomy" id="7936"/>
    <lineage>
        <taxon>Eukaryota</taxon>
        <taxon>Metazoa</taxon>
        <taxon>Chordata</taxon>
        <taxon>Craniata</taxon>
        <taxon>Vertebrata</taxon>
        <taxon>Euteleostomi</taxon>
        <taxon>Actinopterygii</taxon>
        <taxon>Neopterygii</taxon>
        <taxon>Teleostei</taxon>
        <taxon>Anguilliformes</taxon>
        <taxon>Anguillidae</taxon>
        <taxon>Anguilla</taxon>
    </lineage>
</organism>
<accession>A0A0E9QJT7</accession>
<name>A0A0E9QJT7_ANGAN</name>
<reference evidence="1" key="2">
    <citation type="journal article" date="2015" name="Fish Shellfish Immunol.">
        <title>Early steps in the European eel (Anguilla anguilla)-Vibrio vulnificus interaction in the gills: Role of the RtxA13 toxin.</title>
        <authorList>
            <person name="Callol A."/>
            <person name="Pajuelo D."/>
            <person name="Ebbesson L."/>
            <person name="Teles M."/>
            <person name="MacKenzie S."/>
            <person name="Amaro C."/>
        </authorList>
    </citation>
    <scope>NUCLEOTIDE SEQUENCE</scope>
</reference>
<evidence type="ECO:0000313" key="1">
    <source>
        <dbReference type="EMBL" id="JAH16747.1"/>
    </source>
</evidence>
<dbReference type="EMBL" id="GBXM01091830">
    <property type="protein sequence ID" value="JAH16747.1"/>
    <property type="molecule type" value="Transcribed_RNA"/>
</dbReference>
<dbReference type="AlphaFoldDB" id="A0A0E9QJT7"/>
<proteinExistence type="predicted"/>